<comment type="function">
    <text evidence="1 8">Involved in DNA repair and RecF pathway recombination.</text>
</comment>
<dbReference type="Proteomes" id="UP001209257">
    <property type="component" value="Unassembled WGS sequence"/>
</dbReference>
<evidence type="ECO:0000256" key="6">
    <source>
        <dbReference type="ARBA" id="ARBA00023204"/>
    </source>
</evidence>
<sequence length="242" mass="26652">MKNAVWHHAFVLHRRPYRETSYLIDFFTLEQGKVSAVAKGVRNSKGDKKSLLQPFQQIRVQFSGKSELKNLNQTEAFQPALPLTAQALFCGMYVNEVMNRVMPVGLASETLYEAYTEALGNLLTSPDIELSLRQFELALLEDMGQLGSFTEVGDSGAPVRENAGYGWLSEVGIAEAARCPGMPAIPGYALLALAQGEWTPAAKKAAKLINREALKPLLGSKPLKSRELFIRMQPPSGRKVSQ</sequence>
<name>A0ABT2VJY0_9ALTE</name>
<dbReference type="RefSeq" id="WP_262991807.1">
    <property type="nucleotide sequence ID" value="NZ_JAOTJC010000002.1"/>
</dbReference>
<evidence type="ECO:0000256" key="5">
    <source>
        <dbReference type="ARBA" id="ARBA00023172"/>
    </source>
</evidence>
<accession>A0ABT2VJY0</accession>
<dbReference type="Gene3D" id="2.40.50.140">
    <property type="entry name" value="Nucleic acid-binding proteins"/>
    <property type="match status" value="1"/>
</dbReference>
<dbReference type="InterPro" id="IPR003717">
    <property type="entry name" value="RecO"/>
</dbReference>
<evidence type="ECO:0000313" key="11">
    <source>
        <dbReference type="Proteomes" id="UP001209257"/>
    </source>
</evidence>
<evidence type="ECO:0000313" key="10">
    <source>
        <dbReference type="EMBL" id="MCU7553118.1"/>
    </source>
</evidence>
<dbReference type="PANTHER" id="PTHR33991:SF1">
    <property type="entry name" value="DNA REPAIR PROTEIN RECO"/>
    <property type="match status" value="1"/>
</dbReference>
<dbReference type="InterPro" id="IPR022572">
    <property type="entry name" value="DNA_rep/recomb_RecO_N"/>
</dbReference>
<dbReference type="HAMAP" id="MF_00201">
    <property type="entry name" value="RecO"/>
    <property type="match status" value="1"/>
</dbReference>
<evidence type="ECO:0000256" key="3">
    <source>
        <dbReference type="ARBA" id="ARBA00021310"/>
    </source>
</evidence>
<dbReference type="Pfam" id="PF02565">
    <property type="entry name" value="RecO_C"/>
    <property type="match status" value="1"/>
</dbReference>
<evidence type="ECO:0000256" key="1">
    <source>
        <dbReference type="ARBA" id="ARBA00003065"/>
    </source>
</evidence>
<dbReference type="EMBL" id="JAOTJC010000002">
    <property type="protein sequence ID" value="MCU7553118.1"/>
    <property type="molecule type" value="Genomic_DNA"/>
</dbReference>
<dbReference type="Pfam" id="PF11967">
    <property type="entry name" value="RecO_N"/>
    <property type="match status" value="1"/>
</dbReference>
<dbReference type="InterPro" id="IPR042242">
    <property type="entry name" value="RecO_C"/>
</dbReference>
<evidence type="ECO:0000256" key="7">
    <source>
        <dbReference type="ARBA" id="ARBA00033409"/>
    </source>
</evidence>
<dbReference type="Gene3D" id="1.20.1440.120">
    <property type="entry name" value="Recombination protein O, C-terminal domain"/>
    <property type="match status" value="1"/>
</dbReference>
<proteinExistence type="inferred from homology"/>
<organism evidence="10 11">
    <name type="scientific">Alteromonas salexigens</name>
    <dbReference type="NCBI Taxonomy" id="2982530"/>
    <lineage>
        <taxon>Bacteria</taxon>
        <taxon>Pseudomonadati</taxon>
        <taxon>Pseudomonadota</taxon>
        <taxon>Gammaproteobacteria</taxon>
        <taxon>Alteromonadales</taxon>
        <taxon>Alteromonadaceae</taxon>
        <taxon>Alteromonas/Salinimonas group</taxon>
        <taxon>Alteromonas</taxon>
    </lineage>
</organism>
<dbReference type="SUPFAM" id="SSF50249">
    <property type="entry name" value="Nucleic acid-binding proteins"/>
    <property type="match status" value="1"/>
</dbReference>
<evidence type="ECO:0000256" key="4">
    <source>
        <dbReference type="ARBA" id="ARBA00022763"/>
    </source>
</evidence>
<comment type="caution">
    <text evidence="10">The sequence shown here is derived from an EMBL/GenBank/DDBJ whole genome shotgun (WGS) entry which is preliminary data.</text>
</comment>
<dbReference type="PANTHER" id="PTHR33991">
    <property type="entry name" value="DNA REPAIR PROTEIN RECO"/>
    <property type="match status" value="1"/>
</dbReference>
<feature type="domain" description="DNA replication/recombination mediator RecO N-terminal" evidence="9">
    <location>
        <begin position="5"/>
        <end position="78"/>
    </location>
</feature>
<gene>
    <name evidence="8 10" type="primary">recO</name>
    <name evidence="10" type="ORF">OCL06_00740</name>
</gene>
<evidence type="ECO:0000259" key="9">
    <source>
        <dbReference type="Pfam" id="PF11967"/>
    </source>
</evidence>
<keyword evidence="6 8" id="KW-0234">DNA repair</keyword>
<keyword evidence="4 8" id="KW-0227">DNA damage</keyword>
<keyword evidence="11" id="KW-1185">Reference proteome</keyword>
<reference evidence="11" key="1">
    <citation type="submission" date="2023-07" db="EMBL/GenBank/DDBJ databases">
        <title>Study on multiphase classification of strain Alteromonas salexigens isolated from the Yellow Sea.</title>
        <authorList>
            <person name="Sun L."/>
        </authorList>
    </citation>
    <scope>NUCLEOTIDE SEQUENCE [LARGE SCALE GENOMIC DNA]</scope>
    <source>
        <strain evidence="11">ASW11-19</strain>
    </source>
</reference>
<protein>
    <recommendedName>
        <fullName evidence="3 8">DNA repair protein RecO</fullName>
    </recommendedName>
    <alternativeName>
        <fullName evidence="7 8">Recombination protein O</fullName>
    </alternativeName>
</protein>
<keyword evidence="5 8" id="KW-0233">DNA recombination</keyword>
<evidence type="ECO:0000256" key="8">
    <source>
        <dbReference type="HAMAP-Rule" id="MF_00201"/>
    </source>
</evidence>
<dbReference type="NCBIfam" id="TIGR00613">
    <property type="entry name" value="reco"/>
    <property type="match status" value="1"/>
</dbReference>
<dbReference type="InterPro" id="IPR012340">
    <property type="entry name" value="NA-bd_OB-fold"/>
</dbReference>
<comment type="similarity">
    <text evidence="2 8">Belongs to the RecO family.</text>
</comment>
<evidence type="ECO:0000256" key="2">
    <source>
        <dbReference type="ARBA" id="ARBA00007452"/>
    </source>
</evidence>